<reference evidence="2" key="1">
    <citation type="journal article" date="2019" name="Int. J. Syst. Evol. Microbiol.">
        <title>The Global Catalogue of Microorganisms (GCM) 10K type strain sequencing project: providing services to taxonomists for standard genome sequencing and annotation.</title>
        <authorList>
            <consortium name="The Broad Institute Genomics Platform"/>
            <consortium name="The Broad Institute Genome Sequencing Center for Infectious Disease"/>
            <person name="Wu L."/>
            <person name="Ma J."/>
        </authorList>
    </citation>
    <scope>NUCLEOTIDE SEQUENCE [LARGE SCALE GENOMIC DNA]</scope>
    <source>
        <strain evidence="2">JCM 8201</strain>
    </source>
</reference>
<dbReference type="RefSeq" id="WP_344450407.1">
    <property type="nucleotide sequence ID" value="NZ_BAAATZ010000007.1"/>
</dbReference>
<accession>A0ABP6GJZ8</accession>
<dbReference type="EMBL" id="BAAATZ010000007">
    <property type="protein sequence ID" value="GAA2725061.1"/>
    <property type="molecule type" value="Genomic_DNA"/>
</dbReference>
<keyword evidence="2" id="KW-1185">Reference proteome</keyword>
<sequence>MSDVERLLEAGAVLPPGTGDAGENAVPLTARAYRHPGLDGRVVVRLSPAEPSAVEDLAAGFLGLEPEGVPEVVGVGRRVLLGFPEWVLAHHPEDGHHALAVVPELERVVRRAKSRPKAALTAFHELAARLASSVPHLLPTFYERAAREFLAAGNLAYAAQLFTRAREVETEYGLPIDEERHDEVFLEFALAGVLRAKTLSSYASELSGRVPADEALRRFSTMCVRRTAGGMAPSVKMATDLQRLAKAAGEDVRAVEQRYLAEVLALPATVRAVTGWWKAHKAALVALAKARPEVRGTLLDLTPQNHDGALPALWLEILEESGATAALCDPENAPEEARPEDGTLGWSKRFQDFWARGRRSAPAPALYPLVERMAGRLKTELAALGEGFPAPVQTNLLDLLLALGVPVADPPHDHSLDLEVWAGGEPRRDLLALAADPRFRVSFHHRLGHLNGTQDSVVTFQQLIASPGGGPMLAEWMEKTAREAITPGLPALPGSLQPLERLPGSVFALARGAVRRTAATDLAQILARALRAGIFAELGWPAWDEALAALGGGDHYSLSVSDAMPYLIVANAAQVRVIGAEGTVLVHDLRLPAGNWYGDLGFHYVDGELLVYWRSVRPEGQVVGYWHDSADRVLPMTGHMNWSVRLSRFLGHSADHSLALPEGGRTTGAGVLHRGDTGLPPSRKLIGDGRSYWVRAAGEGDEGEHWYEYDPRSGELGRRGGPAFITEGVRGVPKGGFFAGGVLMPAPTEGPNPIGVPVDGLVGWRVVSLPDGSSRGEDLAGNTITTPRGVFPSWILFMPGGDRPGALSLDSHEVGVIDPDGVVTAQMRMDRKGGPFAAGTSIMPPVPYWYGMRPRDPRGSEALRRIDRETAAALIEAASADGLTDETLAEAVRALIPGLTHESVVAGVGGFAKFAARRQKTLDMIARRLENALSPKPEAERFPGPSDHAIRRAISGVGQSGRSPGETNPLFTVFGLMRRAMAGRLPAPSSGFHPAGTELRYTALSVEGLLSMRAALAYHAVSVFAFPEDREVLGALLKTFTELGMAGEEEVRARWRRLDLRLDVKAIQSEEWKRGNRRALLPLEGGAFLAVLDYYHLTTGVVLPAIFYDPAGRFEVPSRYEVVSSVPLTAPEDSFSPDRLLAEAAARGPAPWFPEAAEEFARLTGVTGTMAKLVVAGLPGIGSEQRNFLPAEARAALKVKVAEAAVAGDELRAMDDAFKDALVGALVPSRPSRLWTDGPDVAEAARVWNREVGERVAVPESLAVEAAKAVRTGWNSAASLPALLDPASEPLLCRDLRWVVRGNRVRPEEEGAVGFTGVTLVGAVAMAAWLAHRLPAGDPLRGRLPAALTAVRDRLANPDLMLGLDRCVDLSEFRRATGTATEVGEGFERYGAVVMATVHGHPCPGIRPALLDENGGDPHLPALRDDSGDLLPVELSLRLVRDERFVSLLADPGDPAAGERGADGTWWPQDPTRSVPGLVAEAAERYGLSPDAAAVYLMLLAMPDPTDRDTARWTGWRPARIKAARAELAATDLVLEAARPRASRSLFLPCGWNTLRAPHPPQEEWKLPLYDLLEGNGHEAVLGVLVPAEPVADLYRRAWRRITEGDVPRFADLEIRRRR</sequence>
<name>A0ABP6GJZ8_9ACTN</name>
<evidence type="ECO:0000313" key="2">
    <source>
        <dbReference type="Proteomes" id="UP001501842"/>
    </source>
</evidence>
<evidence type="ECO:0000313" key="1">
    <source>
        <dbReference type="EMBL" id="GAA2725061.1"/>
    </source>
</evidence>
<comment type="caution">
    <text evidence="1">The sequence shown here is derived from an EMBL/GenBank/DDBJ whole genome shotgun (WGS) entry which is preliminary data.</text>
</comment>
<keyword evidence="1" id="KW-0238">DNA-binding</keyword>
<protein>
    <submittedName>
        <fullName evidence="1">DNA-binding protein</fullName>
    </submittedName>
</protein>
<organism evidence="1 2">
    <name type="scientific">Actinocorallia aurantiaca</name>
    <dbReference type="NCBI Taxonomy" id="46204"/>
    <lineage>
        <taxon>Bacteria</taxon>
        <taxon>Bacillati</taxon>
        <taxon>Actinomycetota</taxon>
        <taxon>Actinomycetes</taxon>
        <taxon>Streptosporangiales</taxon>
        <taxon>Thermomonosporaceae</taxon>
        <taxon>Actinocorallia</taxon>
    </lineage>
</organism>
<dbReference type="Proteomes" id="UP001501842">
    <property type="component" value="Unassembled WGS sequence"/>
</dbReference>
<proteinExistence type="predicted"/>
<dbReference type="GO" id="GO:0003677">
    <property type="term" value="F:DNA binding"/>
    <property type="evidence" value="ECO:0007669"/>
    <property type="project" value="UniProtKB-KW"/>
</dbReference>
<gene>
    <name evidence="1" type="ORF">GCM10010439_24220</name>
</gene>